<evidence type="ECO:0000256" key="2">
    <source>
        <dbReference type="SAM" id="MobiDB-lite"/>
    </source>
</evidence>
<keyword evidence="1" id="KW-0175">Coiled coil</keyword>
<feature type="compositionally biased region" description="Basic and acidic residues" evidence="2">
    <location>
        <begin position="1176"/>
        <end position="1193"/>
    </location>
</feature>
<name>A0A0D2HVC8_CLAB1</name>
<accession>A0A0D2HVC8</accession>
<feature type="coiled-coil region" evidence="1">
    <location>
        <begin position="684"/>
        <end position="921"/>
    </location>
</feature>
<dbReference type="GeneID" id="27697731"/>
<feature type="region of interest" description="Disordered" evidence="2">
    <location>
        <begin position="1046"/>
        <end position="1090"/>
    </location>
</feature>
<keyword evidence="4" id="KW-1185">Reference proteome</keyword>
<reference evidence="3" key="1">
    <citation type="submission" date="2015-01" db="EMBL/GenBank/DDBJ databases">
        <title>The Genome Sequence of Cladophialophora bantiana CBS 173.52.</title>
        <authorList>
            <consortium name="The Broad Institute Genomics Platform"/>
            <person name="Cuomo C."/>
            <person name="de Hoog S."/>
            <person name="Gorbushina A."/>
            <person name="Stielow B."/>
            <person name="Teixiera M."/>
            <person name="Abouelleil A."/>
            <person name="Chapman S.B."/>
            <person name="Priest M."/>
            <person name="Young S.K."/>
            <person name="Wortman J."/>
            <person name="Nusbaum C."/>
            <person name="Birren B."/>
        </authorList>
    </citation>
    <scope>NUCLEOTIDE SEQUENCE [LARGE SCALE GENOMIC DNA]</scope>
    <source>
        <strain evidence="3">CBS 173.52</strain>
    </source>
</reference>
<proteinExistence type="predicted"/>
<feature type="compositionally biased region" description="Basic residues" evidence="2">
    <location>
        <begin position="166"/>
        <end position="185"/>
    </location>
</feature>
<dbReference type="HOGENOM" id="CLU_249629_0_0_1"/>
<feature type="region of interest" description="Disordered" evidence="2">
    <location>
        <begin position="1"/>
        <end position="60"/>
    </location>
</feature>
<feature type="compositionally biased region" description="Polar residues" evidence="2">
    <location>
        <begin position="1079"/>
        <end position="1090"/>
    </location>
</feature>
<feature type="region of interest" description="Disordered" evidence="2">
    <location>
        <begin position="1143"/>
        <end position="1274"/>
    </location>
</feature>
<dbReference type="EMBL" id="KN846985">
    <property type="protein sequence ID" value="KIW94825.1"/>
    <property type="molecule type" value="Genomic_DNA"/>
</dbReference>
<gene>
    <name evidence="3" type="ORF">Z519_04803</name>
</gene>
<dbReference type="VEuPathDB" id="FungiDB:Z519_04803"/>
<dbReference type="Proteomes" id="UP000053789">
    <property type="component" value="Unassembled WGS sequence"/>
</dbReference>
<feature type="coiled-coil region" evidence="1">
    <location>
        <begin position="586"/>
        <end position="641"/>
    </location>
</feature>
<feature type="coiled-coil region" evidence="1">
    <location>
        <begin position="356"/>
        <end position="415"/>
    </location>
</feature>
<evidence type="ECO:0000256" key="1">
    <source>
        <dbReference type="SAM" id="Coils"/>
    </source>
</evidence>
<protein>
    <submittedName>
        <fullName evidence="3">Uncharacterized protein</fullName>
    </submittedName>
</protein>
<organism evidence="3 4">
    <name type="scientific">Cladophialophora bantiana (strain ATCC 10958 / CBS 173.52 / CDC B-1940 / NIH 8579)</name>
    <name type="common">Xylohypha bantiana</name>
    <dbReference type="NCBI Taxonomy" id="1442370"/>
    <lineage>
        <taxon>Eukaryota</taxon>
        <taxon>Fungi</taxon>
        <taxon>Dikarya</taxon>
        <taxon>Ascomycota</taxon>
        <taxon>Pezizomycotina</taxon>
        <taxon>Eurotiomycetes</taxon>
        <taxon>Chaetothyriomycetidae</taxon>
        <taxon>Chaetothyriales</taxon>
        <taxon>Herpotrichiellaceae</taxon>
        <taxon>Cladophialophora</taxon>
    </lineage>
</organism>
<sequence length="1274" mass="143186">MASESHAPESSDVKALCGQLQEDSHRDHTHGIEGKAMLPQHTSSSTHTDVDDLEDRTTSAEATPEALFKDGHDPGHDHISRLPALLGREGSGVVSSDEVQFEFAPIQPSHLNHQHMEPSSFVDRRVFNCSDSMPSPKIDTLTRASSIAHMADSVGVGPMHESRVSKTPRKHRPKPTQHRQMHRPRTTGTLPQPSEEDLLFLLMSRARETQKSLERLVFLEHENQSLRRLQGQTDAELRQMANARDECAQYSELLRDSLDVFREKYYKLKKWAMETNKDCEMLQQKAAEFQQTLTALAKDRDQLFMQLQEVRCSSRVTSERTERVREGVREAKSMAQNSVTTIKQLDAFAIAQDEHLRSEKQRCRKLEAHILHLEQEKNKQNVKLHHQHQITNKALQDLSKQLGTLQNEKSEANTAAEHINECLHRIMSMIEDDLEDLIRSKEDYTSVNASLTKLEGSLSEKVQTAIASLKHDLQHDVSTQASRLLSEVQSGNIELVEAKAEVARLEGKTEQTQEIIELLRDAKCEAQRHETELRDVNKSLRNNKEAAQIQSEELRTSLRTVTTKWQIACSELEKCRQDKIERQAEVTDLTIRLTEAMQEHSSLQAELTTIEDILSESERQNEQQNTELNHMSARLSNLQTDLDHEIQRALAIEDEVASIKAQESQTRHDLDKSRAETATAIEHHQELQEQIGMLEQKLSQADDDSRKLEETLNSLREATAELEDLRQLRCSLQALKQESVSQLQQIAEDSTEIQTLQRQIENLRNRSAHLDEQARERDRLAEENTIIHTELKDLRGRLSEQEDLQEKLQQKITENAVLESTLTAAQGQTARISGLETTNTSLEEAVTSLTENLKQLNEQCAQIAPLQETAKEKDNQITELQKQLSSLGGQTDELKNLRGELRQKEEQLTLMQQRILSLEGAVSNAKLDDYEATRPQQQPRGADRSGNAKSFHYNELHHSRPSSSGGDAQLLNDGSPLHSSSSNALTGVMSVVPETQIEVQETLPVERESLLLSPEQGQVDYSSALAPVSTPDGEANLENVIHQDLGHSTRRYDRNRVHVWPSKGTASNSRAGESGEQALPSSNESQSDQMLLDQVSQGDLKVPNNFDTTDIGLNFTISSSGITSKQGPSPRRLRSELRVRNYHTASPDSSGESQGHRPSTPAIMRERYQPNSAAKRRMDPDNVEDKASPENSKRLKRRPANLEARKPPPITPKQRVEKSSSRATVGFRKDSTAGGTNSVVGTNAPGPGKSQRTSKPARRGSRQDKYATRFAAGT</sequence>
<dbReference type="RefSeq" id="XP_016621494.1">
    <property type="nucleotide sequence ID" value="XM_016762547.1"/>
</dbReference>
<feature type="compositionally biased region" description="Basic and acidic residues" evidence="2">
    <location>
        <begin position="22"/>
        <end position="33"/>
    </location>
</feature>
<feature type="compositionally biased region" description="Basic and acidic residues" evidence="2">
    <location>
        <begin position="1"/>
        <end position="12"/>
    </location>
</feature>
<evidence type="ECO:0000313" key="4">
    <source>
        <dbReference type="Proteomes" id="UP000053789"/>
    </source>
</evidence>
<feature type="compositionally biased region" description="Polar residues" evidence="2">
    <location>
        <begin position="1143"/>
        <end position="1157"/>
    </location>
</feature>
<feature type="coiled-coil region" evidence="1">
    <location>
        <begin position="488"/>
        <end position="557"/>
    </location>
</feature>
<dbReference type="AlphaFoldDB" id="A0A0D2HVC8"/>
<feature type="region of interest" description="Disordered" evidence="2">
    <location>
        <begin position="955"/>
        <end position="982"/>
    </location>
</feature>
<feature type="compositionally biased region" description="Basic and acidic residues" evidence="2">
    <location>
        <begin position="1046"/>
        <end position="1056"/>
    </location>
</feature>
<feature type="region of interest" description="Disordered" evidence="2">
    <location>
        <begin position="157"/>
        <end position="194"/>
    </location>
</feature>
<feature type="coiled-coil region" evidence="1">
    <location>
        <begin position="272"/>
        <end position="299"/>
    </location>
</feature>
<evidence type="ECO:0000313" key="3">
    <source>
        <dbReference type="EMBL" id="KIW94825.1"/>
    </source>
</evidence>
<dbReference type="OrthoDB" id="4161150at2759"/>